<organism evidence="1 2">
    <name type="scientific">Nitrosococcus oceani (strain ATCC 19707 / BCRC 17464 / JCM 30415 / NCIMB 11848 / C-107)</name>
    <dbReference type="NCBI Taxonomy" id="323261"/>
    <lineage>
        <taxon>Bacteria</taxon>
        <taxon>Pseudomonadati</taxon>
        <taxon>Pseudomonadota</taxon>
        <taxon>Gammaproteobacteria</taxon>
        <taxon>Chromatiales</taxon>
        <taxon>Chromatiaceae</taxon>
        <taxon>Nitrosococcus</taxon>
    </lineage>
</organism>
<dbReference type="Proteomes" id="UP000006838">
    <property type="component" value="Chromosome"/>
</dbReference>
<keyword evidence="2" id="KW-1185">Reference proteome</keyword>
<dbReference type="InterPro" id="IPR038573">
    <property type="entry name" value="BrnT_sf"/>
</dbReference>
<proteinExistence type="predicted"/>
<dbReference type="STRING" id="323261.Noc_0085"/>
<dbReference type="InterPro" id="IPR007460">
    <property type="entry name" value="BrnT_toxin"/>
</dbReference>
<evidence type="ECO:0000313" key="2">
    <source>
        <dbReference type="Proteomes" id="UP000006838"/>
    </source>
</evidence>
<dbReference type="KEGG" id="noc:Noc_0085"/>
<gene>
    <name evidence="1" type="ordered locus">Noc_0085</name>
</gene>
<reference evidence="2" key="1">
    <citation type="journal article" date="2006" name="Appl. Environ. Microbiol.">
        <title>Complete genome sequence of the marine, chemolithoautotrophic, ammonia-oxidizing bacterium Nitrosococcus oceani ATCC 19707.</title>
        <authorList>
            <person name="Klotz M.G."/>
            <person name="Arp D.J."/>
            <person name="Chain P.S.G."/>
            <person name="El-Sheikh A.F."/>
            <person name="Hauser L.J."/>
            <person name="Hommes N.G."/>
            <person name="Larimer F.W."/>
            <person name="Malfatti S.A."/>
            <person name="Norton J.M."/>
            <person name="Poret-Peterson A.T."/>
            <person name="Vergez L.M."/>
            <person name="Ward B.B."/>
        </authorList>
    </citation>
    <scope>NUCLEOTIDE SEQUENCE [LARGE SCALE GENOMIC DNA]</scope>
    <source>
        <strain evidence="2">ATCC 19707 / BCRC 17464 / NCIMB 11848 / C-107</strain>
    </source>
</reference>
<dbReference type="AlphaFoldDB" id="Q3JEX5"/>
<dbReference type="Pfam" id="PF04365">
    <property type="entry name" value="BrnT_toxin"/>
    <property type="match status" value="1"/>
</dbReference>
<dbReference type="EMBL" id="CP000127">
    <property type="protein sequence ID" value="ABA56621.1"/>
    <property type="molecule type" value="Genomic_DNA"/>
</dbReference>
<name>Q3JEX5_NITOC</name>
<protein>
    <recommendedName>
        <fullName evidence="3">BrnT family toxin</fullName>
    </recommendedName>
</protein>
<dbReference type="InParanoid" id="Q3JEX5"/>
<sequence>MGYPHSMNESHFEWDEAKNTANQRKHGVSFYEAQYAFLDPKRVIAEDLSHSQNEKRYYCFGTNREGTGIITVRFTYRSGRIRIIGAGYWRKGKKVYEQANSV</sequence>
<dbReference type="Gene3D" id="3.10.450.530">
    <property type="entry name" value="Ribonuclease toxin, BrnT, of type II toxin-antitoxin system"/>
    <property type="match status" value="1"/>
</dbReference>
<dbReference type="eggNOG" id="COG2929">
    <property type="taxonomic scope" value="Bacteria"/>
</dbReference>
<dbReference type="HOGENOM" id="CLU_149290_1_1_6"/>
<evidence type="ECO:0008006" key="3">
    <source>
        <dbReference type="Google" id="ProtNLM"/>
    </source>
</evidence>
<evidence type="ECO:0000313" key="1">
    <source>
        <dbReference type="EMBL" id="ABA56621.1"/>
    </source>
</evidence>
<accession>Q3JEX5</accession>